<dbReference type="Pfam" id="PF13375">
    <property type="entry name" value="RnfC_N"/>
    <property type="match status" value="1"/>
</dbReference>
<reference evidence="7 8" key="1">
    <citation type="submission" date="2016-11" db="EMBL/GenBank/DDBJ databases">
        <authorList>
            <person name="Jaros S."/>
            <person name="Januszkiewicz K."/>
            <person name="Wedrychowicz H."/>
        </authorList>
    </citation>
    <scope>NUCLEOTIDE SEQUENCE [LARGE SCALE GENOMIC DNA]</scope>
    <source>
        <strain evidence="7 8">DSM 13106</strain>
    </source>
</reference>
<dbReference type="InterPro" id="IPR011538">
    <property type="entry name" value="Nuo51_FMN-bd"/>
</dbReference>
<keyword evidence="4" id="KW-0411">Iron-sulfur</keyword>
<evidence type="ECO:0000256" key="1">
    <source>
        <dbReference type="ARBA" id="ARBA00022485"/>
    </source>
</evidence>
<dbReference type="PANTHER" id="PTHR43578:SF3">
    <property type="entry name" value="NADH-QUINONE OXIDOREDUCTASE SUBUNIT F"/>
    <property type="match status" value="1"/>
</dbReference>
<dbReference type="GO" id="GO:0046872">
    <property type="term" value="F:metal ion binding"/>
    <property type="evidence" value="ECO:0007669"/>
    <property type="project" value="UniProtKB-KW"/>
</dbReference>
<dbReference type="SUPFAM" id="SSF142984">
    <property type="entry name" value="Nqo1 middle domain-like"/>
    <property type="match status" value="1"/>
</dbReference>
<name>A0A1M5XD36_9FIRM</name>
<sequence length="434" mass="46638">MARISIRLKQHVGAPCVPTVQVGDEVKRGQCIAEPSGLGAKIHSSVSGKVEAINDKEIVILADDVQDKDYIKIKECDSIIDTVYEAGIVGAGGAGFPAHIKLKAEIPNGYIIANCVECEPALHHNINLLENDPGIVIRGIEYAMKATKAPKAYIAIKAKNVKAIEAINKYLSGSKNIEVKQLKDMYPMGEERAIIHAIFDKWLEPTQLPLEADCVVLNAETLSNITRAVEDRKPVIDKDITVVGKIKGGNKPHILSQVPIGTPIVDLIEDCGGIDGEYGEIIIGGPYTGKAEDLDSAVVTKMSGGAIVTIPFPKYEGPIGLLVCACGANEERLRDVASKMGAEVVAVTKCKNVVDVRGANKCKTPGDCPGQVEGIMALKKGGAKRVLISNCSDCSNTVMCCAPKMGLPVYHHTDHVFRTLDYPLTRRLPMEENK</sequence>
<evidence type="ECO:0000256" key="4">
    <source>
        <dbReference type="ARBA" id="ARBA00023014"/>
    </source>
</evidence>
<dbReference type="InterPro" id="IPR031001">
    <property type="entry name" value="PR_assoc_PrdC"/>
</dbReference>
<dbReference type="InterPro" id="IPR026902">
    <property type="entry name" value="RnfC_N"/>
</dbReference>
<feature type="domain" description="NADH-ubiquinone oxidoreductase 51kDa subunit FMN-binding" evidence="5">
    <location>
        <begin position="83"/>
        <end position="226"/>
    </location>
</feature>
<organism evidence="7 8">
    <name type="scientific">Sporanaerobacter acetigenes DSM 13106</name>
    <dbReference type="NCBI Taxonomy" id="1123281"/>
    <lineage>
        <taxon>Bacteria</taxon>
        <taxon>Bacillati</taxon>
        <taxon>Bacillota</taxon>
        <taxon>Tissierellia</taxon>
        <taxon>Tissierellales</taxon>
        <taxon>Sporanaerobacteraceae</taxon>
        <taxon>Sporanaerobacter</taxon>
    </lineage>
</organism>
<gene>
    <name evidence="7" type="ORF">SAMN02745180_01649</name>
</gene>
<dbReference type="EMBL" id="FQXR01000006">
    <property type="protein sequence ID" value="SHH97669.1"/>
    <property type="molecule type" value="Genomic_DNA"/>
</dbReference>
<dbReference type="PANTHER" id="PTHR43578">
    <property type="entry name" value="NADH-QUINONE OXIDOREDUCTASE SUBUNIT F"/>
    <property type="match status" value="1"/>
</dbReference>
<dbReference type="Proteomes" id="UP000184389">
    <property type="component" value="Unassembled WGS sequence"/>
</dbReference>
<evidence type="ECO:0000256" key="3">
    <source>
        <dbReference type="ARBA" id="ARBA00023004"/>
    </source>
</evidence>
<dbReference type="OrthoDB" id="9767754at2"/>
<dbReference type="GO" id="GO:0051539">
    <property type="term" value="F:4 iron, 4 sulfur cluster binding"/>
    <property type="evidence" value="ECO:0007669"/>
    <property type="project" value="UniProtKB-KW"/>
</dbReference>
<evidence type="ECO:0000313" key="8">
    <source>
        <dbReference type="Proteomes" id="UP000184389"/>
    </source>
</evidence>
<dbReference type="Gene3D" id="3.40.50.11540">
    <property type="entry name" value="NADH-ubiquinone oxidoreductase 51kDa subunit"/>
    <property type="match status" value="1"/>
</dbReference>
<accession>A0A1M5XD36</accession>
<evidence type="ECO:0000256" key="2">
    <source>
        <dbReference type="ARBA" id="ARBA00022723"/>
    </source>
</evidence>
<evidence type="ECO:0000259" key="6">
    <source>
        <dbReference type="Pfam" id="PF13375"/>
    </source>
</evidence>
<dbReference type="NCBIfam" id="TIGR04481">
    <property type="entry name" value="PR_assoc_PrdC"/>
    <property type="match status" value="1"/>
</dbReference>
<dbReference type="SUPFAM" id="SSF142019">
    <property type="entry name" value="Nqo1 FMN-binding domain-like"/>
    <property type="match status" value="1"/>
</dbReference>
<proteinExistence type="predicted"/>
<protein>
    <submittedName>
        <fullName evidence="7">Proline reductase-associated electron transfer protein PrdC</fullName>
    </submittedName>
</protein>
<keyword evidence="1" id="KW-0004">4Fe-4S</keyword>
<dbReference type="STRING" id="1123281.SAMN02745180_01649"/>
<evidence type="ECO:0000259" key="5">
    <source>
        <dbReference type="Pfam" id="PF01512"/>
    </source>
</evidence>
<keyword evidence="8" id="KW-1185">Reference proteome</keyword>
<dbReference type="RefSeq" id="WP_072744308.1">
    <property type="nucleotide sequence ID" value="NZ_FQXR01000006.1"/>
</dbReference>
<keyword evidence="2" id="KW-0479">Metal-binding</keyword>
<dbReference type="Pfam" id="PF01512">
    <property type="entry name" value="Complex1_51K"/>
    <property type="match status" value="1"/>
</dbReference>
<evidence type="ECO:0000313" key="7">
    <source>
        <dbReference type="EMBL" id="SHH97669.1"/>
    </source>
</evidence>
<dbReference type="AlphaFoldDB" id="A0A1M5XD36"/>
<dbReference type="InterPro" id="IPR037225">
    <property type="entry name" value="Nuo51_FMN-bd_sf"/>
</dbReference>
<keyword evidence="3" id="KW-0408">Iron</keyword>
<feature type="domain" description="RnfC Barrel sandwich hybrid" evidence="6">
    <location>
        <begin position="3"/>
        <end position="58"/>
    </location>
</feature>